<gene>
    <name evidence="10" type="ORF">SAMN04489764_0546</name>
</gene>
<keyword evidence="7" id="KW-1278">Translocase</keyword>
<dbReference type="AlphaFoldDB" id="A0A1H1AL60"/>
<keyword evidence="5" id="KW-0547">Nucleotide-binding</keyword>
<dbReference type="FunFam" id="3.40.50.300:FF:000127">
    <property type="entry name" value="Ribose import ATP-binding protein RbsA"/>
    <property type="match status" value="1"/>
</dbReference>
<dbReference type="EMBL" id="FNKK01000002">
    <property type="protein sequence ID" value="SDQ40409.1"/>
    <property type="molecule type" value="Genomic_DNA"/>
</dbReference>
<reference evidence="10 11" key="1">
    <citation type="submission" date="2016-10" db="EMBL/GenBank/DDBJ databases">
        <authorList>
            <person name="de Groot N.N."/>
        </authorList>
    </citation>
    <scope>NUCLEOTIDE SEQUENCE [LARGE SCALE GENOMIC DNA]</scope>
    <source>
        <strain evidence="10 11">DSM 43794</strain>
    </source>
</reference>
<sequence length="507" mass="54722">MSDLLVMRGIVKQFPGVRALDGVDLSVRAGEVHCLLGQNGAGKSTLIKILAGVHPPDEGTITLGGKEVRPTSPTAAIRLGIATIYQELDLVDGLTVAENIYLGHEKTALGFFSRRGETNRAARELLSRLGHPEIKPTVEVGRLSPAAKQVVSMARALSYDARIIVMDEPSAALAHDEVANLFRIIRELTAQGVAVVYISHRLEEIREIGDRVTVLKDGRTAAVGLSARDTPTSKIVSLMTGRNMEYVFPPRTPRAERGPEVLRVEDLTAPGLFSGVSFTVHAGEIVGLAGLVGSGRSEIMEAVYGARKASGRILFQGRPVRLGGTERAVRLGMGLAPEERKAQALLLDESVARNITLAGLSRYSRFGWLDRRKEMADARAQIEALDIRPPDPRRPIKTLSGGNQQKAVLARWLVNGRKLLLLDEPTRGVDVGARAELYAVIRKLADQGIGVLLVSSEVPEVLGLADRVLVVREGEIVHEADAADLDEHRVLDLVMASTPASKEDPGE</sequence>
<dbReference type="InterPro" id="IPR003439">
    <property type="entry name" value="ABC_transporter-like_ATP-bd"/>
</dbReference>
<name>A0A1H1AL60_9ACTN</name>
<dbReference type="CDD" id="cd03216">
    <property type="entry name" value="ABC_Carb_Monos_I"/>
    <property type="match status" value="1"/>
</dbReference>
<evidence type="ECO:0000256" key="2">
    <source>
        <dbReference type="ARBA" id="ARBA00022448"/>
    </source>
</evidence>
<keyword evidence="11" id="KW-1185">Reference proteome</keyword>
<feature type="domain" description="ABC transporter" evidence="9">
    <location>
        <begin position="256"/>
        <end position="498"/>
    </location>
</feature>
<evidence type="ECO:0000256" key="7">
    <source>
        <dbReference type="ARBA" id="ARBA00022967"/>
    </source>
</evidence>
<keyword evidence="6 10" id="KW-0067">ATP-binding</keyword>
<evidence type="ECO:0000256" key="8">
    <source>
        <dbReference type="ARBA" id="ARBA00023136"/>
    </source>
</evidence>
<dbReference type="CDD" id="cd03215">
    <property type="entry name" value="ABC_Carb_Monos_II"/>
    <property type="match status" value="1"/>
</dbReference>
<evidence type="ECO:0000256" key="5">
    <source>
        <dbReference type="ARBA" id="ARBA00022741"/>
    </source>
</evidence>
<keyword evidence="4" id="KW-0677">Repeat</keyword>
<dbReference type="GO" id="GO:0016887">
    <property type="term" value="F:ATP hydrolysis activity"/>
    <property type="evidence" value="ECO:0007669"/>
    <property type="project" value="InterPro"/>
</dbReference>
<dbReference type="Gene3D" id="3.40.50.300">
    <property type="entry name" value="P-loop containing nucleotide triphosphate hydrolases"/>
    <property type="match status" value="2"/>
</dbReference>
<dbReference type="RefSeq" id="WP_207549841.1">
    <property type="nucleotide sequence ID" value="NZ_FNKK01000002.1"/>
</dbReference>
<dbReference type="PROSITE" id="PS00211">
    <property type="entry name" value="ABC_TRANSPORTER_1"/>
    <property type="match status" value="1"/>
</dbReference>
<keyword evidence="2" id="KW-0813">Transport</keyword>
<dbReference type="InterPro" id="IPR027417">
    <property type="entry name" value="P-loop_NTPase"/>
</dbReference>
<protein>
    <submittedName>
        <fullName evidence="10">Monosaccharide ABC transporter ATP-binding protein, CUT2 family</fullName>
    </submittedName>
</protein>
<accession>A0A1H1AL60</accession>
<organism evidence="10 11">
    <name type="scientific">Thermostaphylospora chromogena</name>
    <dbReference type="NCBI Taxonomy" id="35622"/>
    <lineage>
        <taxon>Bacteria</taxon>
        <taxon>Bacillati</taxon>
        <taxon>Actinomycetota</taxon>
        <taxon>Actinomycetes</taxon>
        <taxon>Streptosporangiales</taxon>
        <taxon>Thermomonosporaceae</taxon>
        <taxon>Thermostaphylospora</taxon>
    </lineage>
</organism>
<dbReference type="SMART" id="SM00382">
    <property type="entry name" value="AAA"/>
    <property type="match status" value="2"/>
</dbReference>
<dbReference type="STRING" id="35622.SAMN04489764_0546"/>
<evidence type="ECO:0000256" key="1">
    <source>
        <dbReference type="ARBA" id="ARBA00004202"/>
    </source>
</evidence>
<keyword evidence="8" id="KW-0472">Membrane</keyword>
<dbReference type="PROSITE" id="PS50893">
    <property type="entry name" value="ABC_TRANSPORTER_2"/>
    <property type="match status" value="2"/>
</dbReference>
<dbReference type="GO" id="GO:0005524">
    <property type="term" value="F:ATP binding"/>
    <property type="evidence" value="ECO:0007669"/>
    <property type="project" value="UniProtKB-KW"/>
</dbReference>
<comment type="subcellular location">
    <subcellularLocation>
        <location evidence="1">Cell membrane</location>
        <topology evidence="1">Peripheral membrane protein</topology>
    </subcellularLocation>
</comment>
<evidence type="ECO:0000313" key="10">
    <source>
        <dbReference type="EMBL" id="SDQ40409.1"/>
    </source>
</evidence>
<feature type="domain" description="ABC transporter" evidence="9">
    <location>
        <begin position="5"/>
        <end position="242"/>
    </location>
</feature>
<dbReference type="SUPFAM" id="SSF52540">
    <property type="entry name" value="P-loop containing nucleoside triphosphate hydrolases"/>
    <property type="match status" value="2"/>
</dbReference>
<dbReference type="PANTHER" id="PTHR43790">
    <property type="entry name" value="CARBOHYDRATE TRANSPORT ATP-BINDING PROTEIN MG119-RELATED"/>
    <property type="match status" value="1"/>
</dbReference>
<keyword evidence="3" id="KW-1003">Cell membrane</keyword>
<evidence type="ECO:0000256" key="6">
    <source>
        <dbReference type="ARBA" id="ARBA00022840"/>
    </source>
</evidence>
<dbReference type="InterPro" id="IPR017871">
    <property type="entry name" value="ABC_transporter-like_CS"/>
</dbReference>
<dbReference type="InterPro" id="IPR050107">
    <property type="entry name" value="ABC_carbohydrate_import_ATPase"/>
</dbReference>
<dbReference type="GO" id="GO:0005886">
    <property type="term" value="C:plasma membrane"/>
    <property type="evidence" value="ECO:0007669"/>
    <property type="project" value="UniProtKB-SubCell"/>
</dbReference>
<dbReference type="Pfam" id="PF00005">
    <property type="entry name" value="ABC_tran"/>
    <property type="match status" value="2"/>
</dbReference>
<evidence type="ECO:0000259" key="9">
    <source>
        <dbReference type="PROSITE" id="PS50893"/>
    </source>
</evidence>
<evidence type="ECO:0000256" key="4">
    <source>
        <dbReference type="ARBA" id="ARBA00022737"/>
    </source>
</evidence>
<dbReference type="Proteomes" id="UP000217103">
    <property type="component" value="Unassembled WGS sequence"/>
</dbReference>
<dbReference type="PANTHER" id="PTHR43790:SF9">
    <property type="entry name" value="GALACTOFURANOSE TRANSPORTER ATP-BINDING PROTEIN YTFR"/>
    <property type="match status" value="1"/>
</dbReference>
<proteinExistence type="predicted"/>
<evidence type="ECO:0000313" key="11">
    <source>
        <dbReference type="Proteomes" id="UP000217103"/>
    </source>
</evidence>
<dbReference type="InterPro" id="IPR003593">
    <property type="entry name" value="AAA+_ATPase"/>
</dbReference>
<evidence type="ECO:0000256" key="3">
    <source>
        <dbReference type="ARBA" id="ARBA00022475"/>
    </source>
</evidence>